<dbReference type="Pfam" id="PF00856">
    <property type="entry name" value="SET"/>
    <property type="match status" value="1"/>
</dbReference>
<reference evidence="18" key="1">
    <citation type="submission" date="2020-02" db="EMBL/GenBank/DDBJ databases">
        <authorList>
            <person name="Scholz U."/>
            <person name="Mascher M."/>
            <person name="Fiebig A."/>
        </authorList>
    </citation>
    <scope>NUCLEOTIDE SEQUENCE</scope>
</reference>
<evidence type="ECO:0000256" key="9">
    <source>
        <dbReference type="ARBA" id="ARBA00023163"/>
    </source>
</evidence>
<keyword evidence="5" id="KW-0949">S-adenosyl-L-methionine</keyword>
<gene>
    <name evidence="18" type="ORF">SI8410_14018140</name>
</gene>
<comment type="catalytic activity">
    <reaction evidence="13">
        <text>N(6),N(6)-dimethyl-L-lysyl(4)-[histone H3] + S-adenosyl-L-methionine = N(6),N(6),N(6)-trimethyl-L-lysyl(4)-[histone H3] + S-adenosyl-L-homocysteine + H(+)</text>
        <dbReference type="Rhea" id="RHEA:60272"/>
        <dbReference type="Rhea" id="RHEA-COMP:15537"/>
        <dbReference type="Rhea" id="RHEA-COMP:15540"/>
        <dbReference type="ChEBI" id="CHEBI:15378"/>
        <dbReference type="ChEBI" id="CHEBI:57856"/>
        <dbReference type="ChEBI" id="CHEBI:59789"/>
        <dbReference type="ChEBI" id="CHEBI:61961"/>
        <dbReference type="ChEBI" id="CHEBI:61976"/>
    </reaction>
</comment>
<feature type="compositionally biased region" description="Polar residues" evidence="14">
    <location>
        <begin position="958"/>
        <end position="967"/>
    </location>
</feature>
<feature type="compositionally biased region" description="Basic residues" evidence="14">
    <location>
        <begin position="940"/>
        <end position="957"/>
    </location>
</feature>
<evidence type="ECO:0000256" key="6">
    <source>
        <dbReference type="ARBA" id="ARBA00022853"/>
    </source>
</evidence>
<dbReference type="SUPFAM" id="SSF82199">
    <property type="entry name" value="SET domain"/>
    <property type="match status" value="1"/>
</dbReference>
<evidence type="ECO:0000313" key="19">
    <source>
        <dbReference type="Proteomes" id="UP000663760"/>
    </source>
</evidence>
<evidence type="ECO:0000256" key="7">
    <source>
        <dbReference type="ARBA" id="ARBA00022884"/>
    </source>
</evidence>
<dbReference type="PANTHER" id="PTHR45814:SF2">
    <property type="entry name" value="HISTONE-LYSINE N-METHYLTRANSFERASE SETD1"/>
    <property type="match status" value="1"/>
</dbReference>
<feature type="domain" description="SET" evidence="15">
    <location>
        <begin position="1174"/>
        <end position="1303"/>
    </location>
</feature>
<dbReference type="EC" id="2.1.1.354" evidence="2"/>
<evidence type="ECO:0000256" key="4">
    <source>
        <dbReference type="ARBA" id="ARBA00022679"/>
    </source>
</evidence>
<dbReference type="PROSITE" id="PS50280">
    <property type="entry name" value="SET"/>
    <property type="match status" value="1"/>
</dbReference>
<evidence type="ECO:0000259" key="15">
    <source>
        <dbReference type="PROSITE" id="PS50280"/>
    </source>
</evidence>
<comment type="catalytic activity">
    <reaction evidence="11">
        <text>L-lysyl(4)-[histone H3] + 3 S-adenosyl-L-methionine = N(6),N(6),N(6)-trimethyl-L-lysyl(4)-[histone H3] + 3 S-adenosyl-L-homocysteine + 3 H(+)</text>
        <dbReference type="Rhea" id="RHEA:60260"/>
        <dbReference type="Rhea" id="RHEA-COMP:15537"/>
        <dbReference type="Rhea" id="RHEA-COMP:15547"/>
        <dbReference type="ChEBI" id="CHEBI:15378"/>
        <dbReference type="ChEBI" id="CHEBI:29969"/>
        <dbReference type="ChEBI" id="CHEBI:57856"/>
        <dbReference type="ChEBI" id="CHEBI:59789"/>
        <dbReference type="ChEBI" id="CHEBI:61961"/>
        <dbReference type="EC" id="2.1.1.354"/>
    </reaction>
</comment>
<keyword evidence="4" id="KW-0808">Transferase</keyword>
<dbReference type="EMBL" id="LR746277">
    <property type="protein sequence ID" value="CAA7407462.1"/>
    <property type="molecule type" value="Genomic_DNA"/>
</dbReference>
<evidence type="ECO:0000256" key="1">
    <source>
        <dbReference type="ARBA" id="ARBA00004123"/>
    </source>
</evidence>
<keyword evidence="19" id="KW-1185">Reference proteome</keyword>
<dbReference type="SMART" id="SM00508">
    <property type="entry name" value="PostSET"/>
    <property type="match status" value="1"/>
</dbReference>
<keyword evidence="7" id="KW-0694">RNA-binding</keyword>
<dbReference type="InterPro" id="IPR003616">
    <property type="entry name" value="Post-SET_dom"/>
</dbReference>
<dbReference type="InterPro" id="IPR044570">
    <property type="entry name" value="Set1-like"/>
</dbReference>
<feature type="domain" description="GYF" evidence="16">
    <location>
        <begin position="296"/>
        <end position="341"/>
    </location>
</feature>
<proteinExistence type="predicted"/>
<protein>
    <recommendedName>
        <fullName evidence="2">[histone H3]-lysine(4) N-trimethyltransferase</fullName>
        <ecNumber evidence="2">2.1.1.354</ecNumber>
    </recommendedName>
</protein>
<feature type="region of interest" description="Disordered" evidence="14">
    <location>
        <begin position="934"/>
        <end position="984"/>
    </location>
</feature>
<evidence type="ECO:0000256" key="10">
    <source>
        <dbReference type="ARBA" id="ARBA00023242"/>
    </source>
</evidence>
<evidence type="ECO:0000256" key="11">
    <source>
        <dbReference type="ARBA" id="ARBA00047571"/>
    </source>
</evidence>
<evidence type="ECO:0000259" key="17">
    <source>
        <dbReference type="PROSITE" id="PS50868"/>
    </source>
</evidence>
<evidence type="ECO:0000256" key="3">
    <source>
        <dbReference type="ARBA" id="ARBA00022603"/>
    </source>
</evidence>
<feature type="domain" description="Post-SET" evidence="17">
    <location>
        <begin position="1309"/>
        <end position="1325"/>
    </location>
</feature>
<dbReference type="InterPro" id="IPR037841">
    <property type="entry name" value="SET_SETD1A/B"/>
</dbReference>
<keyword evidence="3" id="KW-0489">Methyltransferase</keyword>
<dbReference type="GO" id="GO:0032259">
    <property type="term" value="P:methylation"/>
    <property type="evidence" value="ECO:0007669"/>
    <property type="project" value="UniProtKB-KW"/>
</dbReference>
<organism evidence="18 19">
    <name type="scientific">Spirodela intermedia</name>
    <name type="common">Intermediate duckweed</name>
    <dbReference type="NCBI Taxonomy" id="51605"/>
    <lineage>
        <taxon>Eukaryota</taxon>
        <taxon>Viridiplantae</taxon>
        <taxon>Streptophyta</taxon>
        <taxon>Embryophyta</taxon>
        <taxon>Tracheophyta</taxon>
        <taxon>Spermatophyta</taxon>
        <taxon>Magnoliopsida</taxon>
        <taxon>Liliopsida</taxon>
        <taxon>Araceae</taxon>
        <taxon>Lemnoideae</taxon>
        <taxon>Spirodela</taxon>
    </lineage>
</organism>
<dbReference type="InterPro" id="IPR001214">
    <property type="entry name" value="SET_dom"/>
</dbReference>
<evidence type="ECO:0000313" key="18">
    <source>
        <dbReference type="EMBL" id="CAA7407462.1"/>
    </source>
</evidence>
<dbReference type="PANTHER" id="PTHR45814">
    <property type="entry name" value="HISTONE-LYSINE N-METHYLTRANSFERASE SETD1"/>
    <property type="match status" value="1"/>
</dbReference>
<keyword evidence="10" id="KW-0539">Nucleus</keyword>
<dbReference type="GO" id="GO:0048188">
    <property type="term" value="C:Set1C/COMPASS complex"/>
    <property type="evidence" value="ECO:0007669"/>
    <property type="project" value="InterPro"/>
</dbReference>
<dbReference type="InterPro" id="IPR046341">
    <property type="entry name" value="SET_dom_sf"/>
</dbReference>
<comment type="catalytic activity">
    <reaction evidence="12">
        <text>N(6)-methyl-L-lysyl(4)-[histone H3] + S-adenosyl-L-methionine = N(6),N(6)-dimethyl-L-lysyl(4)-[histone H3] + S-adenosyl-L-homocysteine + H(+)</text>
        <dbReference type="Rhea" id="RHEA:60268"/>
        <dbReference type="Rhea" id="RHEA-COMP:15540"/>
        <dbReference type="Rhea" id="RHEA-COMP:15543"/>
        <dbReference type="ChEBI" id="CHEBI:15378"/>
        <dbReference type="ChEBI" id="CHEBI:57856"/>
        <dbReference type="ChEBI" id="CHEBI:59789"/>
        <dbReference type="ChEBI" id="CHEBI:61929"/>
        <dbReference type="ChEBI" id="CHEBI:61976"/>
    </reaction>
</comment>
<evidence type="ECO:0000259" key="16">
    <source>
        <dbReference type="PROSITE" id="PS50829"/>
    </source>
</evidence>
<evidence type="ECO:0000256" key="12">
    <source>
        <dbReference type="ARBA" id="ARBA00047583"/>
    </source>
</evidence>
<dbReference type="PROSITE" id="PS50868">
    <property type="entry name" value="POST_SET"/>
    <property type="match status" value="1"/>
</dbReference>
<dbReference type="PROSITE" id="PS50829">
    <property type="entry name" value="GYF"/>
    <property type="match status" value="1"/>
</dbReference>
<dbReference type="GO" id="GO:0003723">
    <property type="term" value="F:RNA binding"/>
    <property type="evidence" value="ECO:0007669"/>
    <property type="project" value="UniProtKB-KW"/>
</dbReference>
<dbReference type="Gene3D" id="2.170.270.10">
    <property type="entry name" value="SET domain"/>
    <property type="match status" value="1"/>
</dbReference>
<dbReference type="SUPFAM" id="SSF55277">
    <property type="entry name" value="GYF domain"/>
    <property type="match status" value="1"/>
</dbReference>
<dbReference type="InterPro" id="IPR035445">
    <property type="entry name" value="GYF-like_dom_sf"/>
</dbReference>
<evidence type="ECO:0000256" key="5">
    <source>
        <dbReference type="ARBA" id="ARBA00022691"/>
    </source>
</evidence>
<dbReference type="Gene3D" id="3.30.1490.40">
    <property type="match status" value="2"/>
</dbReference>
<dbReference type="CDD" id="cd19169">
    <property type="entry name" value="SET_SETD1"/>
    <property type="match status" value="1"/>
</dbReference>
<sequence length="1325" mass="147432">MREICAPPLATSSGGDPTALEEDIHSVVFETCSSSNTDYDPLDASCYGCSCCVLSRKRKRLSSSKQVNVETSTHVVNMAMRLHGPYEGCSSHMWLKDVHDSSSNCEPMEKVVSYMAMEGGSQSSNNHCAVSQPSNGGSTACQNKTSSAYAQNTSVSGWTYVNENGQMCGPYIQEQLREGLSTGFLPEDLPVYPVVNGNLMNPIALKYIGHFASHGYWTSSLPTTVPHSLDAHNAALTMQSSTQAGVSGYSHPLTYSEQLGNQAPPHATSTSTTHVAVAEMANCSSVELPMLHPGEESCWIFYDGRGLKHGPYSLTELSHWHQSNFIHDSLMHEHVPFPILCFPFIISTIEGKNVLNLFFLTKEKDTGAYVLVYHVDEKFGPFTLISLIHKWNREPGYATDEKNCAEKGALDSYVDGISEDLSLQLHSVVMKTARRIIIDEIISSIIPEFVALRKVHMQTAPNPATKEVDNFSLLEKMPVVVEGEKPYVLPGDSSIAFFPKTKQMNSGCTAPVNSLANAISAGSINGLPKLLAISRKLFHDDCMKILWNAASYDPIAEYCGLWRKRRRWSCYPLLANPLASVRMKTDSVCDMDFPPGFGPDSMSSNNIKPTSGFNFDDIGLDRRTSSDTDPLSVDIQEICEGVEDSLYLSAKTSFAEYLGDVINREVAKIISAPETDLRVDESIDVDMICFPTQQPPPDLDYSVDLPNGEKPMSPSAFFLHFFEKFPLCKSDTVEIGDTDEPPPPGLGQCLLRCEALQKAKIRPSKSDKDIPMIGAYVSMAVCRQRLHADVLKDLRDSLFSDDIYQHCLSWFASRRHSDSVISGVSMGRWKVRALVDEETHKFKEKKAIDSSDLTGRLSEKYTYFRKKRLGKKKLESLSGSMLSGNAGLNADQPASELVSNVTGVESKVAFTEGNPIKCGAEFHQIVANDIQNLPHDGSKVAKKKAQQSSSKRVHVKKNNASEGSPSTLRPRKRSAPKNVLLSSNGRKCDVTDRSFAKKDKLGEAAVSRREFSNNGKSLKHDYRELSMISRSRQVAKLKKKMKEDQSPSLPSKAMKMLDTSLCKNMKGRQVKSRRSKLLDFVVTDPCPRSSGCARSSINGWDWRRWSQKASPADRSWVRVQFGHSSTLRSVVWASQNSSVKGPSARTNRVKLRNLLAAAEGSELLKITQLTARKKRLRFQRSKIHDWGLVALEPIEAEDFVIEYVGELIRRQISDIRERQYEKMGIGSSYLFRLDDGYVFDYGDEWSYDPQVDATKRGGIARFINHSCEPNCYTKVITVDGQKKIFIYAKRQISSGEEITYDYKFPLEEKKIPCNCGAQRCRGSMN</sequence>
<dbReference type="Proteomes" id="UP000663760">
    <property type="component" value="Chromosome 14"/>
</dbReference>
<accession>A0A7I8LCC3</accession>
<dbReference type="GO" id="GO:0140999">
    <property type="term" value="F:histone H3K4 trimethyltransferase activity"/>
    <property type="evidence" value="ECO:0007669"/>
    <property type="project" value="UniProtKB-EC"/>
</dbReference>
<dbReference type="OrthoDB" id="308383at2759"/>
<evidence type="ECO:0000256" key="13">
    <source>
        <dbReference type="ARBA" id="ARBA00049129"/>
    </source>
</evidence>
<name>A0A7I8LCC3_SPIIN</name>
<comment type="subcellular location">
    <subcellularLocation>
        <location evidence="1">Nucleus</location>
    </subcellularLocation>
</comment>
<keyword evidence="8" id="KW-0805">Transcription regulation</keyword>
<dbReference type="InterPro" id="IPR003169">
    <property type="entry name" value="GYF"/>
</dbReference>
<evidence type="ECO:0000256" key="14">
    <source>
        <dbReference type="SAM" id="MobiDB-lite"/>
    </source>
</evidence>
<keyword evidence="6" id="KW-0156">Chromatin regulator</keyword>
<dbReference type="SMART" id="SM00317">
    <property type="entry name" value="SET"/>
    <property type="match status" value="1"/>
</dbReference>
<evidence type="ECO:0000256" key="2">
    <source>
        <dbReference type="ARBA" id="ARBA00012182"/>
    </source>
</evidence>
<keyword evidence="9" id="KW-0804">Transcription</keyword>
<evidence type="ECO:0000256" key="8">
    <source>
        <dbReference type="ARBA" id="ARBA00023015"/>
    </source>
</evidence>